<dbReference type="EMBL" id="CP018099">
    <property type="protein sequence ID" value="APF20298.1"/>
    <property type="molecule type" value="Genomic_DNA"/>
</dbReference>
<name>H1XTB3_CALAY</name>
<gene>
    <name evidence="1" type="ORF">Cabys_3552</name>
    <name evidence="2" type="ORF">Calab_0707</name>
</gene>
<dbReference type="RefSeq" id="WP_006927297.1">
    <property type="nucleotide sequence ID" value="NZ_CM001402.1"/>
</dbReference>
<evidence type="ECO:0000313" key="2">
    <source>
        <dbReference type="EMBL" id="EHO40346.1"/>
    </source>
</evidence>
<dbReference type="Proteomes" id="UP000004671">
    <property type="component" value="Chromosome"/>
</dbReference>
<evidence type="ECO:0000313" key="3">
    <source>
        <dbReference type="Proteomes" id="UP000004671"/>
    </source>
</evidence>
<reference evidence="1 4" key="2">
    <citation type="submission" date="2016-11" db="EMBL/GenBank/DDBJ databases">
        <title>Genomic analysis of Caldithrix abyssi and proposal of a novel bacterial phylum Caldithrichaeota.</title>
        <authorList>
            <person name="Kublanov I."/>
            <person name="Sigalova O."/>
            <person name="Gavrilov S."/>
            <person name="Lebedinsky A."/>
            <person name="Ivanova N."/>
            <person name="Daum C."/>
            <person name="Reddy T."/>
            <person name="Klenk H.P."/>
            <person name="Goker M."/>
            <person name="Reva O."/>
            <person name="Miroshnichenko M."/>
            <person name="Kyprides N."/>
            <person name="Woyke T."/>
            <person name="Gelfand M."/>
        </authorList>
    </citation>
    <scope>NUCLEOTIDE SEQUENCE [LARGE SCALE GENOMIC DNA]</scope>
    <source>
        <strain evidence="1 4">LF13</strain>
    </source>
</reference>
<sequence>MNSDIKSGKQILDEFFQEIQNISDIDEDVIKIIIELYNSGKLSDKNLSNALLELREKANND</sequence>
<organism evidence="2 3">
    <name type="scientific">Caldithrix abyssi DSM 13497</name>
    <dbReference type="NCBI Taxonomy" id="880073"/>
    <lineage>
        <taxon>Bacteria</taxon>
        <taxon>Pseudomonadati</taxon>
        <taxon>Calditrichota</taxon>
        <taxon>Calditrichia</taxon>
        <taxon>Calditrichales</taxon>
        <taxon>Calditrichaceae</taxon>
        <taxon>Caldithrix</taxon>
    </lineage>
</organism>
<dbReference type="Proteomes" id="UP000183868">
    <property type="component" value="Chromosome"/>
</dbReference>
<evidence type="ECO:0000313" key="4">
    <source>
        <dbReference type="Proteomes" id="UP000183868"/>
    </source>
</evidence>
<dbReference type="eggNOG" id="ENOG5033GNH">
    <property type="taxonomic scope" value="Bacteria"/>
</dbReference>
<dbReference type="AlphaFoldDB" id="H1XTB3"/>
<dbReference type="PaxDb" id="880073-Calab_0707"/>
<proteinExistence type="predicted"/>
<evidence type="ECO:0000313" key="1">
    <source>
        <dbReference type="EMBL" id="APF20298.1"/>
    </source>
</evidence>
<dbReference type="EMBL" id="CM001402">
    <property type="protein sequence ID" value="EHO40346.1"/>
    <property type="molecule type" value="Genomic_DNA"/>
</dbReference>
<dbReference type="InParanoid" id="H1XTB3"/>
<reference evidence="2 3" key="1">
    <citation type="submission" date="2011-09" db="EMBL/GenBank/DDBJ databases">
        <title>The permanent draft genome of Caldithrix abyssi DSM 13497.</title>
        <authorList>
            <consortium name="US DOE Joint Genome Institute (JGI-PGF)"/>
            <person name="Lucas S."/>
            <person name="Han J."/>
            <person name="Lapidus A."/>
            <person name="Bruce D."/>
            <person name="Goodwin L."/>
            <person name="Pitluck S."/>
            <person name="Peters L."/>
            <person name="Kyrpides N."/>
            <person name="Mavromatis K."/>
            <person name="Ivanova N."/>
            <person name="Mikhailova N."/>
            <person name="Chertkov O."/>
            <person name="Detter J.C."/>
            <person name="Tapia R."/>
            <person name="Han C."/>
            <person name="Land M."/>
            <person name="Hauser L."/>
            <person name="Markowitz V."/>
            <person name="Cheng J.-F."/>
            <person name="Hugenholtz P."/>
            <person name="Woyke T."/>
            <person name="Wu D."/>
            <person name="Spring S."/>
            <person name="Brambilla E."/>
            <person name="Klenk H.-P."/>
            <person name="Eisen J.A."/>
        </authorList>
    </citation>
    <scope>NUCLEOTIDE SEQUENCE [LARGE SCALE GENOMIC DNA]</scope>
    <source>
        <strain evidence="2 3">DSM 13497</strain>
    </source>
</reference>
<accession>H1XTB3</accession>
<keyword evidence="3" id="KW-1185">Reference proteome</keyword>
<dbReference type="HOGENOM" id="CLU_203098_0_0_0"/>
<dbReference type="STRING" id="880073.Cabys_3552"/>
<protein>
    <submittedName>
        <fullName evidence="2">Uncharacterized protein</fullName>
    </submittedName>
</protein>
<dbReference type="KEGG" id="caby:Cabys_3552"/>